<dbReference type="EMBL" id="GEZM01023659">
    <property type="protein sequence ID" value="JAV88244.1"/>
    <property type="molecule type" value="Transcribed_RNA"/>
</dbReference>
<organism evidence="1">
    <name type="scientific">Photinus pyralis</name>
    <name type="common">Common eastern firefly</name>
    <name type="synonym">Lampyris pyralis</name>
    <dbReference type="NCBI Taxonomy" id="7054"/>
    <lineage>
        <taxon>Eukaryota</taxon>
        <taxon>Metazoa</taxon>
        <taxon>Ecdysozoa</taxon>
        <taxon>Arthropoda</taxon>
        <taxon>Hexapoda</taxon>
        <taxon>Insecta</taxon>
        <taxon>Pterygota</taxon>
        <taxon>Neoptera</taxon>
        <taxon>Endopterygota</taxon>
        <taxon>Coleoptera</taxon>
        <taxon>Polyphaga</taxon>
        <taxon>Elateriformia</taxon>
        <taxon>Elateroidea</taxon>
        <taxon>Lampyridae</taxon>
        <taxon>Lampyrinae</taxon>
        <taxon>Photinus</taxon>
    </lineage>
</organism>
<name>A0A1Y1MRD3_PHOPY</name>
<protein>
    <submittedName>
        <fullName evidence="1">Uncharacterized protein</fullName>
    </submittedName>
</protein>
<dbReference type="EMBL" id="GEZM01023658">
    <property type="protein sequence ID" value="JAV88245.1"/>
    <property type="molecule type" value="Transcribed_RNA"/>
</dbReference>
<dbReference type="AlphaFoldDB" id="A0A1Y1MRD3"/>
<proteinExistence type="predicted"/>
<evidence type="ECO:0000313" key="1">
    <source>
        <dbReference type="EMBL" id="JAV88244.1"/>
    </source>
</evidence>
<sequence>MSEISPNVYNVKVGEKVKVVGKIFSYTFWRTQIDDDVFWSIQGVDNGGCRSAWIVTHYLGPYEQGKLYEQQITLRDPCNKKIKLMYASNCFDGENRVEIARSVVNQFKDERNRFNFNFRIVKRKRKHPIRMF</sequence>
<accession>A0A1Y1MRD3</accession>
<reference evidence="1" key="1">
    <citation type="journal article" date="2016" name="Sci. Rep.">
        <title>Molecular characterization of firefly nuptial gifts: a multi-omics approach sheds light on postcopulatory sexual selection.</title>
        <authorList>
            <person name="Al-Wathiqui N."/>
            <person name="Fallon T.R."/>
            <person name="South A."/>
            <person name="Weng J.K."/>
            <person name="Lewis S.M."/>
        </authorList>
    </citation>
    <scope>NUCLEOTIDE SEQUENCE</scope>
</reference>